<dbReference type="PANTHER" id="PTHR21016:SF25">
    <property type="entry name" value="TM2 DOMAIN-CONTAINING PROTEIN DDB_G0277895-RELATED"/>
    <property type="match status" value="1"/>
</dbReference>
<dbReference type="InterPro" id="IPR050932">
    <property type="entry name" value="TM2D1-3-like"/>
</dbReference>
<proteinExistence type="predicted"/>
<feature type="transmembrane region" description="Helical" evidence="6">
    <location>
        <begin position="24"/>
        <end position="44"/>
    </location>
</feature>
<evidence type="ECO:0000256" key="5">
    <source>
        <dbReference type="SAM" id="MobiDB-lite"/>
    </source>
</evidence>
<dbReference type="AlphaFoldDB" id="A0A1P8UL29"/>
<evidence type="ECO:0000256" key="2">
    <source>
        <dbReference type="ARBA" id="ARBA00022692"/>
    </source>
</evidence>
<protein>
    <recommendedName>
        <fullName evidence="7">TM2 domain-containing protein</fullName>
    </recommendedName>
</protein>
<feature type="region of interest" description="Disordered" evidence="5">
    <location>
        <begin position="1"/>
        <end position="20"/>
    </location>
</feature>
<gene>
    <name evidence="8" type="ORF">BW247_05560</name>
</gene>
<feature type="compositionally biased region" description="Polar residues" evidence="5">
    <location>
        <begin position="9"/>
        <end position="20"/>
    </location>
</feature>
<evidence type="ECO:0000256" key="4">
    <source>
        <dbReference type="ARBA" id="ARBA00023136"/>
    </source>
</evidence>
<evidence type="ECO:0000256" key="1">
    <source>
        <dbReference type="ARBA" id="ARBA00004141"/>
    </source>
</evidence>
<keyword evidence="2 6" id="KW-0812">Transmembrane</keyword>
<evidence type="ECO:0000313" key="9">
    <source>
        <dbReference type="Proteomes" id="UP000243807"/>
    </source>
</evidence>
<dbReference type="EMBL" id="CP019434">
    <property type="protein sequence ID" value="APZ44557.1"/>
    <property type="molecule type" value="Genomic_DNA"/>
</dbReference>
<dbReference type="InterPro" id="IPR007829">
    <property type="entry name" value="TM2"/>
</dbReference>
<dbReference type="PANTHER" id="PTHR21016">
    <property type="entry name" value="BETA-AMYLOID BINDING PROTEIN-RELATED"/>
    <property type="match status" value="1"/>
</dbReference>
<evidence type="ECO:0000259" key="7">
    <source>
        <dbReference type="Pfam" id="PF05154"/>
    </source>
</evidence>
<evidence type="ECO:0000256" key="3">
    <source>
        <dbReference type="ARBA" id="ARBA00022989"/>
    </source>
</evidence>
<organism evidence="8 9">
    <name type="scientific">Acidihalobacter ferrooxydans</name>
    <dbReference type="NCBI Taxonomy" id="1765967"/>
    <lineage>
        <taxon>Bacteria</taxon>
        <taxon>Pseudomonadati</taxon>
        <taxon>Pseudomonadota</taxon>
        <taxon>Gammaproteobacteria</taxon>
        <taxon>Chromatiales</taxon>
        <taxon>Ectothiorhodospiraceae</taxon>
        <taxon>Acidihalobacter</taxon>
    </lineage>
</organism>
<dbReference type="GO" id="GO:0016020">
    <property type="term" value="C:membrane"/>
    <property type="evidence" value="ECO:0007669"/>
    <property type="project" value="UniProtKB-SubCell"/>
</dbReference>
<feature type="domain" description="TM2" evidence="7">
    <location>
        <begin position="21"/>
        <end position="69"/>
    </location>
</feature>
<sequence>MAEHALTPANPTAHSPTGPSDKSALAAFLFCLFLGVFGAHRFYVGRNKTGVAQLLTQGGFVIWAVIDLVLIVLGRFKDSEERPVTRWS</sequence>
<keyword evidence="4 6" id="KW-0472">Membrane</keyword>
<comment type="subcellular location">
    <subcellularLocation>
        <location evidence="1">Membrane</location>
        <topology evidence="1">Multi-pass membrane protein</topology>
    </subcellularLocation>
</comment>
<keyword evidence="9" id="KW-1185">Reference proteome</keyword>
<evidence type="ECO:0000313" key="8">
    <source>
        <dbReference type="EMBL" id="APZ44557.1"/>
    </source>
</evidence>
<dbReference type="Pfam" id="PF05154">
    <property type="entry name" value="TM2"/>
    <property type="match status" value="1"/>
</dbReference>
<keyword evidence="3 6" id="KW-1133">Transmembrane helix</keyword>
<evidence type="ECO:0000256" key="6">
    <source>
        <dbReference type="SAM" id="Phobius"/>
    </source>
</evidence>
<dbReference type="Proteomes" id="UP000243807">
    <property type="component" value="Chromosome"/>
</dbReference>
<accession>A0A1P8UL29</accession>
<dbReference type="STRING" id="1765967.BW247_05560"/>
<dbReference type="KEGG" id="afy:BW247_05560"/>
<name>A0A1P8UL29_9GAMM</name>
<feature type="transmembrane region" description="Helical" evidence="6">
    <location>
        <begin position="51"/>
        <end position="73"/>
    </location>
</feature>
<reference evidence="8 9" key="1">
    <citation type="submission" date="2017-01" db="EMBL/GenBank/DDBJ databases">
        <title>Draft sequence of Acidihalobacter ferrooxidans strain DSM 14175 (strain V8).</title>
        <authorList>
            <person name="Khaleque H.N."/>
            <person name="Ramsay J.P."/>
            <person name="Murphy R.J.T."/>
            <person name="Kaksonen A.H."/>
            <person name="Boxall N.J."/>
            <person name="Watkin E.L.J."/>
        </authorList>
    </citation>
    <scope>NUCLEOTIDE SEQUENCE [LARGE SCALE GENOMIC DNA]</scope>
    <source>
        <strain evidence="8 9">V8</strain>
    </source>
</reference>